<dbReference type="EMBL" id="JACHLK010000028">
    <property type="protein sequence ID" value="MBB6564109.1"/>
    <property type="molecule type" value="Genomic_DNA"/>
</dbReference>
<name>A0A7X0PM10_9BURK</name>
<proteinExistence type="predicted"/>
<evidence type="ECO:0000313" key="1">
    <source>
        <dbReference type="EMBL" id="MBB6564109.1"/>
    </source>
</evidence>
<keyword evidence="2" id="KW-1185">Reference proteome</keyword>
<protein>
    <submittedName>
        <fullName evidence="1">Uncharacterized protein</fullName>
    </submittedName>
</protein>
<evidence type="ECO:0000313" key="2">
    <source>
        <dbReference type="Proteomes" id="UP000575083"/>
    </source>
</evidence>
<organism evidence="1 2">
    <name type="scientific">Acidovorax soli</name>
    <dbReference type="NCBI Taxonomy" id="592050"/>
    <lineage>
        <taxon>Bacteria</taxon>
        <taxon>Pseudomonadati</taxon>
        <taxon>Pseudomonadota</taxon>
        <taxon>Betaproteobacteria</taxon>
        <taxon>Burkholderiales</taxon>
        <taxon>Comamonadaceae</taxon>
        <taxon>Acidovorax</taxon>
    </lineage>
</organism>
<gene>
    <name evidence="1" type="ORF">HNP48_006835</name>
</gene>
<dbReference type="AlphaFoldDB" id="A0A7X0PM10"/>
<reference evidence="1 2" key="1">
    <citation type="submission" date="2020-08" db="EMBL/GenBank/DDBJ databases">
        <title>Functional genomics of gut bacteria from endangered species of beetles.</title>
        <authorList>
            <person name="Carlos-Shanley C."/>
        </authorList>
    </citation>
    <scope>NUCLEOTIDE SEQUENCE [LARGE SCALE GENOMIC DNA]</scope>
    <source>
        <strain evidence="1 2">S00198</strain>
    </source>
</reference>
<dbReference type="RefSeq" id="WP_184865798.1">
    <property type="nucleotide sequence ID" value="NZ_JACHLK010000028.1"/>
</dbReference>
<sequence length="95" mass="10199">MTTAAQPAPQTSTTAAPSHQQAASACLAAWLAAVVAEIQYESNRPNPDTAKMERLVAERSKLFQERTALEANEKGALARVVADYAAALQARRFKV</sequence>
<comment type="caution">
    <text evidence="1">The sequence shown here is derived from an EMBL/GenBank/DDBJ whole genome shotgun (WGS) entry which is preliminary data.</text>
</comment>
<accession>A0A7X0PM10</accession>
<dbReference type="Proteomes" id="UP000575083">
    <property type="component" value="Unassembled WGS sequence"/>
</dbReference>